<feature type="chain" id="PRO_5001519077" evidence="1">
    <location>
        <begin position="21"/>
        <end position="261"/>
    </location>
</feature>
<dbReference type="GO" id="GO:0008061">
    <property type="term" value="F:chitin binding"/>
    <property type="evidence" value="ECO:0007669"/>
    <property type="project" value="InterPro"/>
</dbReference>
<dbReference type="EnsemblMetazoa" id="AALFPA23_009167.R12573">
    <property type="protein sequence ID" value="AALFPA23_009167.P12573"/>
    <property type="gene ID" value="AALFPA23_009167"/>
</dbReference>
<feature type="domain" description="Chitin-binding type-2" evidence="2">
    <location>
        <begin position="106"/>
        <end position="162"/>
    </location>
</feature>
<reference evidence="3" key="1">
    <citation type="journal article" date="2014" name="PLoS Negl. Trop. Dis.">
        <title>Identification and characterization of seminal fluid proteins in the Asian tiger mosquito, Aedes albopictus.</title>
        <authorList>
            <person name="Boes K.E."/>
            <person name="Ribeiro J.M."/>
            <person name="Wong A."/>
            <person name="Harrington L.C."/>
            <person name="Wolfner M.F."/>
            <person name="Sirot L.K."/>
        </authorList>
    </citation>
    <scope>NUCLEOTIDE SEQUENCE</scope>
    <source>
        <tissue evidence="3">Reproductive organs</tissue>
    </source>
</reference>
<dbReference type="Gene3D" id="2.170.140.10">
    <property type="entry name" value="Chitin binding domain"/>
    <property type="match status" value="2"/>
</dbReference>
<feature type="domain" description="Chitin-binding type-2" evidence="2">
    <location>
        <begin position="212"/>
        <end position="261"/>
    </location>
</feature>
<dbReference type="VEuPathDB" id="VectorBase:AALC636_027720"/>
<name>A0A023EMT5_AEDAL</name>
<dbReference type="SMART" id="SM00494">
    <property type="entry name" value="ChtBD2"/>
    <property type="match status" value="2"/>
</dbReference>
<keyword evidence="5" id="KW-1185">Reference proteome</keyword>
<evidence type="ECO:0000256" key="1">
    <source>
        <dbReference type="SAM" id="SignalP"/>
    </source>
</evidence>
<evidence type="ECO:0000313" key="4">
    <source>
        <dbReference type="EnsemblMetazoa" id="AALFPA23_009167.P12573"/>
    </source>
</evidence>
<dbReference type="InterPro" id="IPR036508">
    <property type="entry name" value="Chitin-bd_dom_sf"/>
</dbReference>
<dbReference type="Pfam" id="PF01607">
    <property type="entry name" value="CBM_14"/>
    <property type="match status" value="2"/>
</dbReference>
<dbReference type="VEuPathDB" id="VectorBase:AALF023923"/>
<sequence>MHRRLPFLIFLYNLLSITQAQLDVPGVRLNRSSLLRTFTPGSCSDGTGRTSVCSSCSSQSLCFGGNAIAEVPCPGSNPYCNPGSVETSCSSSPAAGCGSTGSQVNAIVCPALGVLPDPSNCNVYHVCRNLQQNSDVYQCPPGYHFNLTTKWCRSDQVDQCVRITCGTTSGFVYYGNSRQYFALCVVANGVTTPYIFKCPDRSTFSVNTNSCVYQCAGQGNFVNSNDPSSFYQCYLANGSYVVTLQRCPTGTVFNESLQYCS</sequence>
<evidence type="ECO:0000259" key="2">
    <source>
        <dbReference type="PROSITE" id="PS50940"/>
    </source>
</evidence>
<reference evidence="4" key="3">
    <citation type="submission" date="2025-05" db="UniProtKB">
        <authorList>
            <consortium name="EnsemblMetazoa"/>
        </authorList>
    </citation>
    <scope>IDENTIFICATION</scope>
    <source>
        <strain evidence="4">Foshan</strain>
    </source>
</reference>
<dbReference type="GO" id="GO:0005576">
    <property type="term" value="C:extracellular region"/>
    <property type="evidence" value="ECO:0007669"/>
    <property type="project" value="InterPro"/>
</dbReference>
<accession>A0A023EMT5</accession>
<dbReference type="AlphaFoldDB" id="A0A023EMT5"/>
<dbReference type="OMA" id="PATYFQC"/>
<dbReference type="OrthoDB" id="7722579at2759"/>
<reference evidence="5" key="2">
    <citation type="journal article" date="2015" name="Proc. Natl. Acad. Sci. U.S.A.">
        <title>Genome sequence of the Asian Tiger mosquito, Aedes albopictus, reveals insights into its biology, genetics, and evolution.</title>
        <authorList>
            <person name="Chen X.G."/>
            <person name="Jiang X."/>
            <person name="Gu J."/>
            <person name="Xu M."/>
            <person name="Wu Y."/>
            <person name="Deng Y."/>
            <person name="Zhang C."/>
            <person name="Bonizzoni M."/>
            <person name="Dermauw W."/>
            <person name="Vontas J."/>
            <person name="Armbruster P."/>
            <person name="Huang X."/>
            <person name="Yang Y."/>
            <person name="Zhang H."/>
            <person name="He W."/>
            <person name="Peng H."/>
            <person name="Liu Y."/>
            <person name="Wu K."/>
            <person name="Chen J."/>
            <person name="Lirakis M."/>
            <person name="Topalis P."/>
            <person name="Van Leeuwen T."/>
            <person name="Hall A.B."/>
            <person name="Jiang X."/>
            <person name="Thorpe C."/>
            <person name="Mueller R.L."/>
            <person name="Sun C."/>
            <person name="Waterhouse R.M."/>
            <person name="Yan G."/>
            <person name="Tu Z.J."/>
            <person name="Fang X."/>
            <person name="James A.A."/>
        </authorList>
    </citation>
    <scope>NUCLEOTIDE SEQUENCE [LARGE SCALE GENOMIC DNA]</scope>
    <source>
        <strain evidence="5">Foshan</strain>
    </source>
</reference>
<protein>
    <submittedName>
        <fullName evidence="3 4">Putative chitin binding peritrophin-a domain protein</fullName>
    </submittedName>
</protein>
<keyword evidence="1" id="KW-0732">Signal</keyword>
<dbReference type="RefSeq" id="XP_019547013.2">
    <property type="nucleotide sequence ID" value="XM_019691468.3"/>
</dbReference>
<dbReference type="PROSITE" id="PS50940">
    <property type="entry name" value="CHIT_BIND_II"/>
    <property type="match status" value="2"/>
</dbReference>
<dbReference type="VEuPathDB" id="VectorBase:AALFPA_044225"/>
<dbReference type="KEGG" id="aalb:109417368"/>
<proteinExistence type="evidence at transcript level"/>
<organism evidence="3">
    <name type="scientific">Aedes albopictus</name>
    <name type="common">Asian tiger mosquito</name>
    <name type="synonym">Stegomyia albopicta</name>
    <dbReference type="NCBI Taxonomy" id="7160"/>
    <lineage>
        <taxon>Eukaryota</taxon>
        <taxon>Metazoa</taxon>
        <taxon>Ecdysozoa</taxon>
        <taxon>Arthropoda</taxon>
        <taxon>Hexapoda</taxon>
        <taxon>Insecta</taxon>
        <taxon>Pterygota</taxon>
        <taxon>Neoptera</taxon>
        <taxon>Endopterygota</taxon>
        <taxon>Diptera</taxon>
        <taxon>Nematocera</taxon>
        <taxon>Culicoidea</taxon>
        <taxon>Culicidae</taxon>
        <taxon>Culicinae</taxon>
        <taxon>Aedini</taxon>
        <taxon>Aedes</taxon>
        <taxon>Stegomyia</taxon>
    </lineage>
</organism>
<evidence type="ECO:0000313" key="3">
    <source>
        <dbReference type="EMBL" id="JAC10160.1"/>
    </source>
</evidence>
<feature type="signal peptide" evidence="1">
    <location>
        <begin position="1"/>
        <end position="20"/>
    </location>
</feature>
<dbReference type="Proteomes" id="UP000069940">
    <property type="component" value="Unassembled WGS sequence"/>
</dbReference>
<dbReference type="InterPro" id="IPR002557">
    <property type="entry name" value="Chitin-bd_dom"/>
</dbReference>
<evidence type="ECO:0000313" key="5">
    <source>
        <dbReference type="Proteomes" id="UP000069940"/>
    </source>
</evidence>
<dbReference type="SUPFAM" id="SSF57625">
    <property type="entry name" value="Invertebrate chitin-binding proteins"/>
    <property type="match status" value="2"/>
</dbReference>
<dbReference type="GeneID" id="109417368"/>
<dbReference type="EMBL" id="GAPW01003438">
    <property type="protein sequence ID" value="JAC10160.1"/>
    <property type="molecule type" value="mRNA"/>
</dbReference>